<dbReference type="Gene3D" id="3.90.470.10">
    <property type="entry name" value="Ribosomal protein L22/L17"/>
    <property type="match status" value="1"/>
</dbReference>
<comment type="subunit">
    <text evidence="7 9">Part of the 50S ribosomal subunit.</text>
</comment>
<comment type="function">
    <text evidence="7">The globular domain of the protein is located near the polypeptide exit tunnel on the outside of the subunit, while an extended beta-hairpin is found that lines the wall of the exit tunnel in the center of the 70S ribosome.</text>
</comment>
<protein>
    <recommendedName>
        <fullName evidence="6 7">Large ribosomal subunit protein uL22</fullName>
    </recommendedName>
</protein>
<dbReference type="InterPro" id="IPR001063">
    <property type="entry name" value="Ribosomal_uL22"/>
</dbReference>
<proteinExistence type="inferred from homology"/>
<comment type="function">
    <text evidence="7 10">This protein binds specifically to 23S rRNA; its binding is stimulated by other ribosomal proteins, e.g., L4, L17, and L20. It is important during the early stages of 50S assembly. It makes multiple contacts with different domains of the 23S rRNA in the assembled 50S subunit and ribosome.</text>
</comment>
<evidence type="ECO:0000256" key="6">
    <source>
        <dbReference type="ARBA" id="ARBA00035207"/>
    </source>
</evidence>
<evidence type="ECO:0000256" key="1">
    <source>
        <dbReference type="ARBA" id="ARBA00009451"/>
    </source>
</evidence>
<keyword evidence="5 7" id="KW-0687">Ribonucleoprotein</keyword>
<evidence type="ECO:0000256" key="7">
    <source>
        <dbReference type="HAMAP-Rule" id="MF_01331"/>
    </source>
</evidence>
<comment type="similarity">
    <text evidence="1 7 8">Belongs to the universal ribosomal protein uL22 family.</text>
</comment>
<dbReference type="InterPro" id="IPR005727">
    <property type="entry name" value="Ribosomal_uL22_bac/chlpt-type"/>
</dbReference>
<dbReference type="HAMAP" id="MF_01331_B">
    <property type="entry name" value="Ribosomal_uL22_B"/>
    <property type="match status" value="1"/>
</dbReference>
<evidence type="ECO:0000256" key="9">
    <source>
        <dbReference type="RuleBase" id="RU004006"/>
    </source>
</evidence>
<dbReference type="GO" id="GO:0006412">
    <property type="term" value="P:translation"/>
    <property type="evidence" value="ECO:0007669"/>
    <property type="project" value="UniProtKB-UniRule"/>
</dbReference>
<evidence type="ECO:0000256" key="10">
    <source>
        <dbReference type="RuleBase" id="RU004008"/>
    </source>
</evidence>
<dbReference type="AlphaFoldDB" id="A0A1G2FWL4"/>
<comment type="caution">
    <text evidence="11">The sequence shown here is derived from an EMBL/GenBank/DDBJ whole genome shotgun (WGS) entry which is preliminary data.</text>
</comment>
<dbReference type="GO" id="GO:0022625">
    <property type="term" value="C:cytosolic large ribosomal subunit"/>
    <property type="evidence" value="ECO:0007669"/>
    <property type="project" value="TreeGrafter"/>
</dbReference>
<dbReference type="PROSITE" id="PS00464">
    <property type="entry name" value="RIBOSOMAL_L22"/>
    <property type="match status" value="1"/>
</dbReference>
<dbReference type="Proteomes" id="UP000176700">
    <property type="component" value="Unassembled WGS sequence"/>
</dbReference>
<accession>A0A1G2FWL4</accession>
<dbReference type="GO" id="GO:0003735">
    <property type="term" value="F:structural constituent of ribosome"/>
    <property type="evidence" value="ECO:0007669"/>
    <property type="project" value="InterPro"/>
</dbReference>
<dbReference type="NCBIfam" id="TIGR01044">
    <property type="entry name" value="rplV_bact"/>
    <property type="match status" value="1"/>
</dbReference>
<dbReference type="InterPro" id="IPR018260">
    <property type="entry name" value="Ribosomal_uL22_CS"/>
</dbReference>
<evidence type="ECO:0000256" key="4">
    <source>
        <dbReference type="ARBA" id="ARBA00022980"/>
    </source>
</evidence>
<sequence>MTEVKAQLKSLHIAPRKVRLLADRVRGMKVIEAQQEFHFRAKRSSKPLQKLVACAVANAKHNAGVKNPEEEMFIKTITVDEGRPFKRYMPRAHGRATMYKKRTSHITVVLDSYDA</sequence>
<evidence type="ECO:0000256" key="3">
    <source>
        <dbReference type="ARBA" id="ARBA00022884"/>
    </source>
</evidence>
<dbReference type="CDD" id="cd00336">
    <property type="entry name" value="Ribosomal_L22"/>
    <property type="match status" value="1"/>
</dbReference>
<keyword evidence="3 7" id="KW-0694">RNA-binding</keyword>
<evidence type="ECO:0000313" key="11">
    <source>
        <dbReference type="EMBL" id="OGZ42469.1"/>
    </source>
</evidence>
<reference evidence="11 12" key="1">
    <citation type="journal article" date="2016" name="Nat. Commun.">
        <title>Thousands of microbial genomes shed light on interconnected biogeochemical processes in an aquifer system.</title>
        <authorList>
            <person name="Anantharaman K."/>
            <person name="Brown C.T."/>
            <person name="Hug L.A."/>
            <person name="Sharon I."/>
            <person name="Castelle C.J."/>
            <person name="Probst A.J."/>
            <person name="Thomas B.C."/>
            <person name="Singh A."/>
            <person name="Wilkins M.J."/>
            <person name="Karaoz U."/>
            <person name="Brodie E.L."/>
            <person name="Williams K.H."/>
            <person name="Hubbard S.S."/>
            <person name="Banfield J.F."/>
        </authorList>
    </citation>
    <scope>NUCLEOTIDE SEQUENCE [LARGE SCALE GENOMIC DNA]</scope>
</reference>
<dbReference type="EMBL" id="MHNI01000018">
    <property type="protein sequence ID" value="OGZ42469.1"/>
    <property type="molecule type" value="Genomic_DNA"/>
</dbReference>
<keyword evidence="4 7" id="KW-0689">Ribosomal protein</keyword>
<evidence type="ECO:0000256" key="5">
    <source>
        <dbReference type="ARBA" id="ARBA00023274"/>
    </source>
</evidence>
<dbReference type="GO" id="GO:0019843">
    <property type="term" value="F:rRNA binding"/>
    <property type="evidence" value="ECO:0007669"/>
    <property type="project" value="UniProtKB-UniRule"/>
</dbReference>
<dbReference type="SUPFAM" id="SSF54843">
    <property type="entry name" value="Ribosomal protein L22"/>
    <property type="match status" value="1"/>
</dbReference>
<dbReference type="InterPro" id="IPR047867">
    <property type="entry name" value="Ribosomal_uL22_bac/org-type"/>
</dbReference>
<dbReference type="PANTHER" id="PTHR13501:SF8">
    <property type="entry name" value="LARGE RIBOSOMAL SUBUNIT PROTEIN UL22M"/>
    <property type="match status" value="1"/>
</dbReference>
<evidence type="ECO:0000256" key="8">
    <source>
        <dbReference type="RuleBase" id="RU004005"/>
    </source>
</evidence>
<evidence type="ECO:0000313" key="12">
    <source>
        <dbReference type="Proteomes" id="UP000176700"/>
    </source>
</evidence>
<dbReference type="InterPro" id="IPR036394">
    <property type="entry name" value="Ribosomal_uL22_sf"/>
</dbReference>
<organism evidence="11 12">
    <name type="scientific">Candidatus Ryanbacteria bacterium RIFCSPHIGHO2_01_45_13</name>
    <dbReference type="NCBI Taxonomy" id="1802112"/>
    <lineage>
        <taxon>Bacteria</taxon>
        <taxon>Candidatus Ryaniibacteriota</taxon>
    </lineage>
</organism>
<evidence type="ECO:0000256" key="2">
    <source>
        <dbReference type="ARBA" id="ARBA00022730"/>
    </source>
</evidence>
<dbReference type="Pfam" id="PF00237">
    <property type="entry name" value="Ribosomal_L22"/>
    <property type="match status" value="1"/>
</dbReference>
<name>A0A1G2FWL4_9BACT</name>
<keyword evidence="2 7" id="KW-0699">rRNA-binding</keyword>
<dbReference type="PANTHER" id="PTHR13501">
    <property type="entry name" value="CHLOROPLAST 50S RIBOSOMAL PROTEIN L22-RELATED"/>
    <property type="match status" value="1"/>
</dbReference>
<gene>
    <name evidence="7" type="primary">rplV</name>
    <name evidence="11" type="ORF">A2W41_03745</name>
</gene>